<proteinExistence type="predicted"/>
<dbReference type="SUPFAM" id="SSF46785">
    <property type="entry name" value="Winged helix' DNA-binding domain"/>
    <property type="match status" value="1"/>
</dbReference>
<protein>
    <submittedName>
        <fullName evidence="1">Uncharacterized protein</fullName>
    </submittedName>
</protein>
<evidence type="ECO:0000313" key="1">
    <source>
        <dbReference type="EMBL" id="KXA94919.1"/>
    </source>
</evidence>
<keyword evidence="2" id="KW-1185">Reference proteome</keyword>
<dbReference type="AlphaFoldDB" id="A0A133UL87"/>
<organism evidence="1 2">
    <name type="scientific">candidate division MSBL1 archaeon SCGC-AAA259I07</name>
    <dbReference type="NCBI Taxonomy" id="1698266"/>
    <lineage>
        <taxon>Archaea</taxon>
        <taxon>Methanobacteriati</taxon>
        <taxon>Methanobacteriota</taxon>
        <taxon>candidate division MSBL1</taxon>
    </lineage>
</organism>
<sequence>MCSSGSELRPNEYEILYHLARVGEDYQSSIAKAIKGKKSARKSLNKYYRYLEDEGLIRVSKEEAVKKYYKITHDGFQHLLEKWPLETVINSTERVLEEADSNFEKSVDIEGIRFHFIVDGCFGIRIENGFGKPDVPENPISADSDYVYKYLQPIRDTKLDGQLILNKLRENSLDTLDEILLVYTGYEPQEIEDDYYKILEKVRTEESTVEIAGQENLPILQEPHLYEGAIENTIEMIENSPSNVKFFFTKSQGLDELEGKIKEFLDITNG</sequence>
<dbReference type="EMBL" id="LHXQ01000022">
    <property type="protein sequence ID" value="KXA94919.1"/>
    <property type="molecule type" value="Genomic_DNA"/>
</dbReference>
<comment type="caution">
    <text evidence="1">The sequence shown here is derived from an EMBL/GenBank/DDBJ whole genome shotgun (WGS) entry which is preliminary data.</text>
</comment>
<gene>
    <name evidence="1" type="ORF">AKJ36_01945</name>
</gene>
<accession>A0A133UL87</accession>
<dbReference type="Proteomes" id="UP000070155">
    <property type="component" value="Unassembled WGS sequence"/>
</dbReference>
<evidence type="ECO:0000313" key="2">
    <source>
        <dbReference type="Proteomes" id="UP000070155"/>
    </source>
</evidence>
<reference evidence="1 2" key="1">
    <citation type="journal article" date="2016" name="Sci. Rep.">
        <title>Metabolic traits of an uncultured archaeal lineage -MSBL1- from brine pools of the Red Sea.</title>
        <authorList>
            <person name="Mwirichia R."/>
            <person name="Alam I."/>
            <person name="Rashid M."/>
            <person name="Vinu M."/>
            <person name="Ba-Alawi W."/>
            <person name="Anthony Kamau A."/>
            <person name="Kamanda Ngugi D."/>
            <person name="Goker M."/>
            <person name="Klenk H.P."/>
            <person name="Bajic V."/>
            <person name="Stingl U."/>
        </authorList>
    </citation>
    <scope>NUCLEOTIDE SEQUENCE [LARGE SCALE GENOMIC DNA]</scope>
    <source>
        <strain evidence="1">SCGC-AAA259I07</strain>
    </source>
</reference>
<dbReference type="InterPro" id="IPR036390">
    <property type="entry name" value="WH_DNA-bd_sf"/>
</dbReference>
<name>A0A133UL87_9EURY</name>
<dbReference type="InterPro" id="IPR036388">
    <property type="entry name" value="WH-like_DNA-bd_sf"/>
</dbReference>
<dbReference type="Gene3D" id="1.10.10.10">
    <property type="entry name" value="Winged helix-like DNA-binding domain superfamily/Winged helix DNA-binding domain"/>
    <property type="match status" value="1"/>
</dbReference>